<dbReference type="InterPro" id="IPR017588">
    <property type="entry name" value="UacT-like"/>
</dbReference>
<evidence type="ECO:0000256" key="3">
    <source>
        <dbReference type="ARBA" id="ARBA00022448"/>
    </source>
</evidence>
<evidence type="ECO:0000256" key="2">
    <source>
        <dbReference type="ARBA" id="ARBA00008821"/>
    </source>
</evidence>
<keyword evidence="4" id="KW-1003">Cell membrane</keyword>
<keyword evidence="5 8" id="KW-0812">Transmembrane</keyword>
<dbReference type="InterPro" id="IPR006043">
    <property type="entry name" value="NCS2"/>
</dbReference>
<feature type="transmembrane region" description="Helical" evidence="8">
    <location>
        <begin position="181"/>
        <end position="198"/>
    </location>
</feature>
<feature type="transmembrane region" description="Helical" evidence="8">
    <location>
        <begin position="241"/>
        <end position="262"/>
    </location>
</feature>
<dbReference type="Proteomes" id="UP000478995">
    <property type="component" value="Unassembled WGS sequence"/>
</dbReference>
<organism evidence="9 11">
    <name type="scientific">Clostridium botulinum</name>
    <dbReference type="NCBI Taxonomy" id="1491"/>
    <lineage>
        <taxon>Bacteria</taxon>
        <taxon>Bacillati</taxon>
        <taxon>Bacillota</taxon>
        <taxon>Clostridia</taxon>
        <taxon>Eubacteriales</taxon>
        <taxon>Clostridiaceae</taxon>
        <taxon>Clostridium</taxon>
    </lineage>
</organism>
<dbReference type="NCBIfam" id="NF037981">
    <property type="entry name" value="NCS2_1"/>
    <property type="match status" value="1"/>
</dbReference>
<feature type="transmembrane region" description="Helical" evidence="8">
    <location>
        <begin position="111"/>
        <end position="133"/>
    </location>
</feature>
<comment type="similarity">
    <text evidence="2">Belongs to the nucleobase:cation symporter-2 (NCS2) (TC 2.A.40) family.</text>
</comment>
<dbReference type="PANTHER" id="PTHR42810">
    <property type="entry name" value="PURINE PERMEASE C1399.01C-RELATED"/>
    <property type="match status" value="1"/>
</dbReference>
<evidence type="ECO:0000313" key="9">
    <source>
        <dbReference type="EMBL" id="NFF02562.1"/>
    </source>
</evidence>
<dbReference type="EMBL" id="SWOY01000002">
    <property type="protein sequence ID" value="NFG16907.1"/>
    <property type="molecule type" value="Genomic_DNA"/>
</dbReference>
<dbReference type="PROSITE" id="PS01116">
    <property type="entry name" value="XANTH_URACIL_PERMASE"/>
    <property type="match status" value="1"/>
</dbReference>
<accession>A0A0M0A5U2</accession>
<evidence type="ECO:0000256" key="8">
    <source>
        <dbReference type="SAM" id="Phobius"/>
    </source>
</evidence>
<evidence type="ECO:0000256" key="1">
    <source>
        <dbReference type="ARBA" id="ARBA00004651"/>
    </source>
</evidence>
<evidence type="ECO:0000313" key="12">
    <source>
        <dbReference type="Proteomes" id="UP000478995"/>
    </source>
</evidence>
<keyword evidence="7 8" id="KW-0472">Membrane</keyword>
<evidence type="ECO:0000256" key="7">
    <source>
        <dbReference type="ARBA" id="ARBA00023136"/>
    </source>
</evidence>
<dbReference type="InterPro" id="IPR006042">
    <property type="entry name" value="Xan_ur_permease"/>
</dbReference>
<sequence>MDNKVNKAIAPVDEVLPPQQLFILGLQHVLAMCAGAVAVPLIVGGALNLSAEQTIFLINADLFVAGIATLVQSLGIKNFIGAKVPVIEGASFASVSAMIAIANTYPGDPITAITTIFGATFVAGLFCFIMAPFFGKLIRFFPKVVTGTVITIIGISLLPVAVRWCAGNDVNSSKFASPKNILLALFVLILILIMYKFFKGILGNISILLGIVVGTIVASMLGMSDFSRVHSSGWINIDIPLYFGALKFNLTAIISMILVMLVMMTEATGNMIAIHEMVGKDIDDKNLTRGLRTDGFATMLAGIFNTFPHTAFGQNVGLVNLTGIKSRFVVAASGGILILLGLFPKAGAVVASIPYPVLGGAGIAMFGMVTSGGISSLSKVEFNGTKNGMIIAVSIGLAMIPLAVPTFYSKFPQWVETLFHSGITTGSLTAILLNLFFNELGKNKNLSVKDDKENSYKIEVADKETKNI</sequence>
<dbReference type="Proteomes" id="UP000472521">
    <property type="component" value="Unassembled WGS sequence"/>
</dbReference>
<comment type="caution">
    <text evidence="9">The sequence shown here is derived from an EMBL/GenBank/DDBJ whole genome shotgun (WGS) entry which is preliminary data.</text>
</comment>
<dbReference type="NCBIfam" id="TIGR00801">
    <property type="entry name" value="ncs2"/>
    <property type="match status" value="1"/>
</dbReference>
<gene>
    <name evidence="10" type="ORF">FC794_08895</name>
    <name evidence="9" type="ORF">FCV25_12460</name>
</gene>
<feature type="transmembrane region" description="Helical" evidence="8">
    <location>
        <begin position="21"/>
        <end position="43"/>
    </location>
</feature>
<feature type="transmembrane region" description="Helical" evidence="8">
    <location>
        <begin position="140"/>
        <end position="161"/>
    </location>
</feature>
<comment type="subcellular location">
    <subcellularLocation>
        <location evidence="1">Cell membrane</location>
        <topology evidence="1">Multi-pass membrane protein</topology>
    </subcellularLocation>
</comment>
<feature type="transmembrane region" description="Helical" evidence="8">
    <location>
        <begin position="55"/>
        <end position="74"/>
    </location>
</feature>
<dbReference type="PANTHER" id="PTHR42810:SF4">
    <property type="entry name" value="URIC ACID TRANSPORTER UACT"/>
    <property type="match status" value="1"/>
</dbReference>
<dbReference type="Pfam" id="PF00860">
    <property type="entry name" value="Xan_ur_permease"/>
    <property type="match status" value="1"/>
</dbReference>
<dbReference type="RefSeq" id="WP_003358007.1">
    <property type="nucleotide sequence ID" value="NZ_CP013246.1"/>
</dbReference>
<dbReference type="GO" id="GO:0005886">
    <property type="term" value="C:plasma membrane"/>
    <property type="evidence" value="ECO:0007669"/>
    <property type="project" value="UniProtKB-SubCell"/>
</dbReference>
<feature type="transmembrane region" description="Helical" evidence="8">
    <location>
        <begin position="86"/>
        <end position="105"/>
    </location>
</feature>
<proteinExistence type="inferred from homology"/>
<dbReference type="GO" id="GO:0042907">
    <property type="term" value="F:xanthine transmembrane transporter activity"/>
    <property type="evidence" value="ECO:0007669"/>
    <property type="project" value="TreeGrafter"/>
</dbReference>
<dbReference type="OrthoDB" id="9805749at2"/>
<keyword evidence="3" id="KW-0813">Transport</keyword>
<feature type="transmembrane region" description="Helical" evidence="8">
    <location>
        <begin position="357"/>
        <end position="377"/>
    </location>
</feature>
<protein>
    <submittedName>
        <fullName evidence="9">Purine permease</fullName>
    </submittedName>
</protein>
<keyword evidence="6 8" id="KW-1133">Transmembrane helix</keyword>
<feature type="transmembrane region" description="Helical" evidence="8">
    <location>
        <begin position="328"/>
        <end position="351"/>
    </location>
</feature>
<dbReference type="NCBIfam" id="TIGR03173">
    <property type="entry name" value="pbuX"/>
    <property type="match status" value="1"/>
</dbReference>
<evidence type="ECO:0000256" key="5">
    <source>
        <dbReference type="ARBA" id="ARBA00022692"/>
    </source>
</evidence>
<feature type="transmembrane region" description="Helical" evidence="8">
    <location>
        <begin position="389"/>
        <end position="408"/>
    </location>
</feature>
<dbReference type="EMBL" id="SWND01000007">
    <property type="protein sequence ID" value="NFF02562.1"/>
    <property type="molecule type" value="Genomic_DNA"/>
</dbReference>
<dbReference type="AlphaFoldDB" id="A0A0M0A5U2"/>
<feature type="transmembrane region" description="Helical" evidence="8">
    <location>
        <begin position="205"/>
        <end position="221"/>
    </location>
</feature>
<reference evidence="11 12" key="1">
    <citation type="submission" date="2019-04" db="EMBL/GenBank/DDBJ databases">
        <title>Genome sequencing of Clostridium botulinum Groups I-IV and Clostridium butyricum.</title>
        <authorList>
            <person name="Brunt J."/>
            <person name="Van Vliet A.H.M."/>
            <person name="Stringer S.C."/>
            <person name="Carter A.T."/>
            <person name="Peck M.W."/>
        </authorList>
    </citation>
    <scope>NUCLEOTIDE SEQUENCE [LARGE SCALE GENOMIC DNA]</scope>
    <source>
        <strain evidence="10 12">IFR 18/037</strain>
        <strain evidence="9 11">IFR 18/054</strain>
    </source>
</reference>
<evidence type="ECO:0000313" key="11">
    <source>
        <dbReference type="Proteomes" id="UP000472521"/>
    </source>
</evidence>
<name>A0A0M0A5U2_CLOBO</name>
<evidence type="ECO:0000256" key="4">
    <source>
        <dbReference type="ARBA" id="ARBA00022475"/>
    </source>
</evidence>
<evidence type="ECO:0000313" key="10">
    <source>
        <dbReference type="EMBL" id="NFG16907.1"/>
    </source>
</evidence>
<evidence type="ECO:0000256" key="6">
    <source>
        <dbReference type="ARBA" id="ARBA00022989"/>
    </source>
</evidence>
<feature type="transmembrane region" description="Helical" evidence="8">
    <location>
        <begin position="414"/>
        <end position="437"/>
    </location>
</feature>